<dbReference type="SMART" id="SM00034">
    <property type="entry name" value="CLECT"/>
    <property type="match status" value="1"/>
</dbReference>
<sequence>MFKFFLSLVMMNEAADYHNIHKPPKVAEKSDFCFGSLCLGIISALLAASVIIIIRMSAVLYRQEVNLSEMKMEILENRAEILLRDRNDLNWTLGVILTFDLFPVRDFCRKNKCQPCRRGWTLFQHRCYLFHEDGWFTWQEARQLCQDRNADLVVIDNLEEQEFISNRTDFYFDENHGYWLGLNQTGGSWVWVDGRVDTLGFWMQKPFSFPGKNALLVPNRNPTTSWAEADSEFKNRFICEGKALTRS</sequence>
<protein>
    <submittedName>
        <fullName evidence="4">C-type lectin domain family 12 member B-like</fullName>
    </submittedName>
</protein>
<dbReference type="PANTHER" id="PTHR22803">
    <property type="entry name" value="MANNOSE, PHOSPHOLIPASE, LECTIN RECEPTOR RELATED"/>
    <property type="match status" value="1"/>
</dbReference>
<evidence type="ECO:0000256" key="1">
    <source>
        <dbReference type="SAM" id="Coils"/>
    </source>
</evidence>
<reference evidence="4" key="2">
    <citation type="submission" date="2025-08" db="UniProtKB">
        <authorList>
            <consortium name="Ensembl"/>
        </authorList>
    </citation>
    <scope>IDENTIFICATION</scope>
    <source>
        <strain evidence="4">Guanapo</strain>
    </source>
</reference>
<feature type="coiled-coil region" evidence="1">
    <location>
        <begin position="65"/>
        <end position="92"/>
    </location>
</feature>
<dbReference type="InterPro" id="IPR016187">
    <property type="entry name" value="CTDL_fold"/>
</dbReference>
<dbReference type="OrthoDB" id="8446333at2759"/>
<evidence type="ECO:0000313" key="4">
    <source>
        <dbReference type="Ensembl" id="ENSPREP00000025136.1"/>
    </source>
</evidence>
<dbReference type="PROSITE" id="PS50041">
    <property type="entry name" value="C_TYPE_LECTIN_2"/>
    <property type="match status" value="1"/>
</dbReference>
<keyword evidence="2" id="KW-0472">Membrane</keyword>
<evidence type="ECO:0000313" key="5">
    <source>
        <dbReference type="Proteomes" id="UP000242638"/>
    </source>
</evidence>
<dbReference type="InterPro" id="IPR016186">
    <property type="entry name" value="C-type_lectin-like/link_sf"/>
</dbReference>
<feature type="transmembrane region" description="Helical" evidence="2">
    <location>
        <begin position="32"/>
        <end position="54"/>
    </location>
</feature>
<dbReference type="GeneID" id="103477547"/>
<proteinExistence type="predicted"/>
<feature type="domain" description="C-type lectin" evidence="3">
    <location>
        <begin position="123"/>
        <end position="240"/>
    </location>
</feature>
<dbReference type="Proteomes" id="UP000242638">
    <property type="component" value="Unassembled WGS sequence"/>
</dbReference>
<keyword evidence="2" id="KW-0812">Transmembrane</keyword>
<dbReference type="Gene3D" id="3.10.100.10">
    <property type="entry name" value="Mannose-Binding Protein A, subunit A"/>
    <property type="match status" value="1"/>
</dbReference>
<keyword evidence="2" id="KW-1133">Transmembrane helix</keyword>
<organism evidence="4 5">
    <name type="scientific">Poecilia reticulata</name>
    <name type="common">Guppy</name>
    <name type="synonym">Acanthophacelus reticulatus</name>
    <dbReference type="NCBI Taxonomy" id="8081"/>
    <lineage>
        <taxon>Eukaryota</taxon>
        <taxon>Metazoa</taxon>
        <taxon>Chordata</taxon>
        <taxon>Craniata</taxon>
        <taxon>Vertebrata</taxon>
        <taxon>Euteleostomi</taxon>
        <taxon>Actinopterygii</taxon>
        <taxon>Neopterygii</taxon>
        <taxon>Teleostei</taxon>
        <taxon>Neoteleostei</taxon>
        <taxon>Acanthomorphata</taxon>
        <taxon>Ovalentaria</taxon>
        <taxon>Atherinomorphae</taxon>
        <taxon>Cyprinodontiformes</taxon>
        <taxon>Poeciliidae</taxon>
        <taxon>Poeciliinae</taxon>
        <taxon>Poecilia</taxon>
    </lineage>
</organism>
<evidence type="ECO:0000256" key="2">
    <source>
        <dbReference type="SAM" id="Phobius"/>
    </source>
</evidence>
<dbReference type="SUPFAM" id="SSF56436">
    <property type="entry name" value="C-type lectin-like"/>
    <property type="match status" value="1"/>
</dbReference>
<dbReference type="GeneTree" id="ENSGT00940000167246"/>
<reference evidence="4" key="3">
    <citation type="submission" date="2025-09" db="UniProtKB">
        <authorList>
            <consortium name="Ensembl"/>
        </authorList>
    </citation>
    <scope>IDENTIFICATION</scope>
    <source>
        <strain evidence="4">Guanapo</strain>
    </source>
</reference>
<accession>A0A3P9PTF8</accession>
<dbReference type="AlphaFoldDB" id="A0A3P9PTF8"/>
<keyword evidence="1" id="KW-0175">Coiled coil</keyword>
<dbReference type="RefSeq" id="XP_017164774.1">
    <property type="nucleotide sequence ID" value="XM_017309285.1"/>
</dbReference>
<dbReference type="Pfam" id="PF00059">
    <property type="entry name" value="Lectin_C"/>
    <property type="match status" value="1"/>
</dbReference>
<evidence type="ECO:0000259" key="3">
    <source>
        <dbReference type="PROSITE" id="PS50041"/>
    </source>
</evidence>
<dbReference type="Ensembl" id="ENSPRET00000025386.1">
    <property type="protein sequence ID" value="ENSPREP00000025136.1"/>
    <property type="gene ID" value="ENSPREG00000016971.1"/>
</dbReference>
<dbReference type="InterPro" id="IPR050111">
    <property type="entry name" value="C-type_lectin/snaclec_domain"/>
</dbReference>
<dbReference type="InterPro" id="IPR001304">
    <property type="entry name" value="C-type_lectin-like"/>
</dbReference>
<dbReference type="OMA" id="RINNTWV"/>
<name>A0A3P9PTF8_POERE</name>
<keyword evidence="5" id="KW-1185">Reference proteome</keyword>
<reference evidence="5" key="1">
    <citation type="submission" date="2013-11" db="EMBL/GenBank/DDBJ databases">
        <title>The genomic landscape of the Guanapo guppy.</title>
        <authorList>
            <person name="Kuenstner A."/>
            <person name="Dreyer C."/>
        </authorList>
    </citation>
    <scope>NUCLEOTIDE SEQUENCE</scope>
    <source>
        <strain evidence="5">Guanapo</strain>
    </source>
</reference>